<dbReference type="OrthoDB" id="5947484at2759"/>
<reference evidence="5" key="1">
    <citation type="submission" date="2012-12" db="EMBL/GenBank/DDBJ databases">
        <authorList>
            <person name="Hellsten U."/>
            <person name="Grimwood J."/>
            <person name="Chapman J.A."/>
            <person name="Shapiro H."/>
            <person name="Aerts A."/>
            <person name="Otillar R.P."/>
            <person name="Terry A.Y."/>
            <person name="Boore J.L."/>
            <person name="Simakov O."/>
            <person name="Marletaz F."/>
            <person name="Cho S.-J."/>
            <person name="Edsinger-Gonzales E."/>
            <person name="Havlak P."/>
            <person name="Kuo D.-H."/>
            <person name="Larsson T."/>
            <person name="Lv J."/>
            <person name="Arendt D."/>
            <person name="Savage R."/>
            <person name="Osoegawa K."/>
            <person name="de Jong P."/>
            <person name="Lindberg D.R."/>
            <person name="Seaver E.C."/>
            <person name="Weisblat D.A."/>
            <person name="Putnam N.H."/>
            <person name="Grigoriev I.V."/>
            <person name="Rokhsar D.S."/>
        </authorList>
    </citation>
    <scope>NUCLEOTIDE SEQUENCE</scope>
    <source>
        <strain evidence="5">I ESC-2004</strain>
    </source>
</reference>
<protein>
    <submittedName>
        <fullName evidence="3 4">Uncharacterized protein</fullName>
    </submittedName>
</protein>
<dbReference type="OMA" id="NGRVENM"/>
<dbReference type="EMBL" id="AMQN01011300">
    <property type="status" value="NOT_ANNOTATED_CDS"/>
    <property type="molecule type" value="Genomic_DNA"/>
</dbReference>
<evidence type="ECO:0000313" key="3">
    <source>
        <dbReference type="EMBL" id="ELT96434.1"/>
    </source>
</evidence>
<keyword evidence="5" id="KW-1185">Reference proteome</keyword>
<organism evidence="3">
    <name type="scientific">Capitella teleta</name>
    <name type="common">Polychaete worm</name>
    <dbReference type="NCBI Taxonomy" id="283909"/>
    <lineage>
        <taxon>Eukaryota</taxon>
        <taxon>Metazoa</taxon>
        <taxon>Spiralia</taxon>
        <taxon>Lophotrochozoa</taxon>
        <taxon>Annelida</taxon>
        <taxon>Polychaeta</taxon>
        <taxon>Sedentaria</taxon>
        <taxon>Scolecida</taxon>
        <taxon>Capitellidae</taxon>
        <taxon>Capitella</taxon>
    </lineage>
</organism>
<reference evidence="3 5" key="2">
    <citation type="journal article" date="2013" name="Nature">
        <title>Insights into bilaterian evolution from three spiralian genomes.</title>
        <authorList>
            <person name="Simakov O."/>
            <person name="Marletaz F."/>
            <person name="Cho S.J."/>
            <person name="Edsinger-Gonzales E."/>
            <person name="Havlak P."/>
            <person name="Hellsten U."/>
            <person name="Kuo D.H."/>
            <person name="Larsson T."/>
            <person name="Lv J."/>
            <person name="Arendt D."/>
            <person name="Savage R."/>
            <person name="Osoegawa K."/>
            <person name="de Jong P."/>
            <person name="Grimwood J."/>
            <person name="Chapman J.A."/>
            <person name="Shapiro H."/>
            <person name="Aerts A."/>
            <person name="Otillar R.P."/>
            <person name="Terry A.Y."/>
            <person name="Boore J.L."/>
            <person name="Grigoriev I.V."/>
            <person name="Lindberg D.R."/>
            <person name="Seaver E.C."/>
            <person name="Weisblat D.A."/>
            <person name="Putnam N.H."/>
            <person name="Rokhsar D.S."/>
        </authorList>
    </citation>
    <scope>NUCLEOTIDE SEQUENCE</scope>
    <source>
        <strain evidence="3 5">I ESC-2004</strain>
    </source>
</reference>
<evidence type="ECO:0000313" key="5">
    <source>
        <dbReference type="Proteomes" id="UP000014760"/>
    </source>
</evidence>
<dbReference type="SUPFAM" id="SSF48403">
    <property type="entry name" value="Ankyrin repeat"/>
    <property type="match status" value="1"/>
</dbReference>
<evidence type="ECO:0000313" key="4">
    <source>
        <dbReference type="EnsemblMetazoa" id="CapteP192674"/>
    </source>
</evidence>
<evidence type="ECO:0000256" key="1">
    <source>
        <dbReference type="ARBA" id="ARBA00022737"/>
    </source>
</evidence>
<sequence length="740" mass="82701">MAAPDFMYRRNFLHNILCSDALHVTYLSILDELIPGSAYCIIISGNWSCSAKQPKSDHQFDMPLVEAVCAVVHAPALAKCLVLGSNFVIKPVAVVALGLLAGVARYAWPANEDNPRQSNSDVTNTSLPASSTTTASLTIPLTDALGRTELHLITHSVRRNFVKDFCKMYPTAINWKDIFGRSPAFYVVLKQTDPSKTLISRTKNKYRASFEHEAYMIILSELLDSGADPMMKDDSGTSLLHCAAGRGESEMLNLLLQRSQVNASNLPDAHGSTLLHYAVFANCVQTTQLLVKWSCNQATVDCFGRTPLMFAEELGYVDVADVLRGWLIANRQLYPCRGTIEVIHSNALSNSPGQLSKNHTMRLDEFCSALLNSPVVGKRSYLPELDQVKTELLNFMQKLSQLCSNYCPLLTFSPKMRGSAGPEATKSGPPDEFDILLVMETFARSCALQDPSDIPSNYVRILYKDFISTPLEMLPSVLSPNAQLLVHQLHFHVFELLRDVLTKQPDVWLQTQFKFVELKRKSITANLHLTWTGPSYKILHISIDLVPCIPVHSPQPILIDWPFSVDFTGCRLFALLNAHPNNNEFAELSYSDFEERIMASLPPAARDGYISAKAVCSPYVTPLSCIGRSEVLKAQDFWTSYMLKTALMDEVRLEMRHGGHTQLVSASEWTRRIFSHLINSSRNRNLTTVCGAKNLLDMGYSEAKLQSLTDRHTNPQMMWFLDVITQVVPWNTQGLFPINS</sequence>
<gene>
    <name evidence="3" type="ORF">CAPTEDRAFT_192674</name>
</gene>
<dbReference type="InterPro" id="IPR002110">
    <property type="entry name" value="Ankyrin_rpt"/>
</dbReference>
<dbReference type="AlphaFoldDB" id="R7TS13"/>
<dbReference type="EMBL" id="KB308820">
    <property type="protein sequence ID" value="ELT96434.1"/>
    <property type="molecule type" value="Genomic_DNA"/>
</dbReference>
<dbReference type="Pfam" id="PF12796">
    <property type="entry name" value="Ank_2"/>
    <property type="match status" value="1"/>
</dbReference>
<proteinExistence type="predicted"/>
<dbReference type="Gene3D" id="3.30.460.90">
    <property type="match status" value="1"/>
</dbReference>
<keyword evidence="2" id="KW-0040">ANK repeat</keyword>
<dbReference type="Proteomes" id="UP000014760">
    <property type="component" value="Unassembled WGS sequence"/>
</dbReference>
<dbReference type="PANTHER" id="PTHR24201">
    <property type="entry name" value="ANK_REP_REGION DOMAIN-CONTAINING PROTEIN"/>
    <property type="match status" value="1"/>
</dbReference>
<reference evidence="4" key="3">
    <citation type="submission" date="2015-06" db="UniProtKB">
        <authorList>
            <consortium name="EnsemblMetazoa"/>
        </authorList>
    </citation>
    <scope>IDENTIFICATION</scope>
</reference>
<dbReference type="Gene3D" id="1.25.40.20">
    <property type="entry name" value="Ankyrin repeat-containing domain"/>
    <property type="match status" value="1"/>
</dbReference>
<dbReference type="InterPro" id="IPR050776">
    <property type="entry name" value="Ank_Repeat/CDKN_Inhibitor"/>
</dbReference>
<accession>R7TS13</accession>
<name>R7TS13_CAPTE</name>
<dbReference type="InterPro" id="IPR036770">
    <property type="entry name" value="Ankyrin_rpt-contain_sf"/>
</dbReference>
<dbReference type="HOGENOM" id="CLU_375198_0_0_1"/>
<dbReference type="EnsemblMetazoa" id="CapteT192674">
    <property type="protein sequence ID" value="CapteP192674"/>
    <property type="gene ID" value="CapteG192674"/>
</dbReference>
<evidence type="ECO:0000256" key="2">
    <source>
        <dbReference type="ARBA" id="ARBA00023043"/>
    </source>
</evidence>
<keyword evidence="1" id="KW-0677">Repeat</keyword>
<dbReference type="STRING" id="283909.R7TS13"/>